<evidence type="ECO:0000313" key="3">
    <source>
        <dbReference type="Proteomes" id="UP000030746"/>
    </source>
</evidence>
<dbReference type="HOGENOM" id="CLU_954045_0_0_1"/>
<accession>V4AFF2</accession>
<reference evidence="2 3" key="1">
    <citation type="journal article" date="2013" name="Nature">
        <title>Insights into bilaterian evolution from three spiralian genomes.</title>
        <authorList>
            <person name="Simakov O."/>
            <person name="Marletaz F."/>
            <person name="Cho S.J."/>
            <person name="Edsinger-Gonzales E."/>
            <person name="Havlak P."/>
            <person name="Hellsten U."/>
            <person name="Kuo D.H."/>
            <person name="Larsson T."/>
            <person name="Lv J."/>
            <person name="Arendt D."/>
            <person name="Savage R."/>
            <person name="Osoegawa K."/>
            <person name="de Jong P."/>
            <person name="Grimwood J."/>
            <person name="Chapman J.A."/>
            <person name="Shapiro H."/>
            <person name="Aerts A."/>
            <person name="Otillar R.P."/>
            <person name="Terry A.Y."/>
            <person name="Boore J.L."/>
            <person name="Grigoriev I.V."/>
            <person name="Lindberg D.R."/>
            <person name="Seaver E.C."/>
            <person name="Weisblat D.A."/>
            <person name="Putnam N.H."/>
            <person name="Rokhsar D.S."/>
        </authorList>
    </citation>
    <scope>NUCLEOTIDE SEQUENCE [LARGE SCALE GENOMIC DNA]</scope>
</reference>
<proteinExistence type="predicted"/>
<sequence>MSMMVKQGVAKRVLEKHIEELEKERHTRDLFHQRDVSDIKRELKVQDADVKDVKGRKSVKNELPPVTLFNKERSSQLGRSVQNQQQNRLAVHRHSIDIADIARFKTDMNQESNAGDSVVNQMQSILNQTKARSTKTSDEIWMERFQERFPSAAAKAENALKHPDMIDGKQFVIIEKSKSPRSSRKPKNAAKGLSDVPTVSLDLLFAKDDRKKVSFDERNSPSGSNKDADEHTEFYRLGDDEGAWKSARKCRYLRGYDPPDMVLPEGENTQFVFGRNFNQALEDKRKHKENAQ</sequence>
<protein>
    <submittedName>
        <fullName evidence="2">Uncharacterized protein</fullName>
    </submittedName>
</protein>
<dbReference type="AlphaFoldDB" id="V4AFF2"/>
<dbReference type="CTD" id="20248267"/>
<organism evidence="2 3">
    <name type="scientific">Lottia gigantea</name>
    <name type="common">Giant owl limpet</name>
    <dbReference type="NCBI Taxonomy" id="225164"/>
    <lineage>
        <taxon>Eukaryota</taxon>
        <taxon>Metazoa</taxon>
        <taxon>Spiralia</taxon>
        <taxon>Lophotrochozoa</taxon>
        <taxon>Mollusca</taxon>
        <taxon>Gastropoda</taxon>
        <taxon>Patellogastropoda</taxon>
        <taxon>Lottioidea</taxon>
        <taxon>Lottiidae</taxon>
        <taxon>Lottia</taxon>
    </lineage>
</organism>
<dbReference type="EMBL" id="KB200129">
    <property type="protein sequence ID" value="ESP02764.1"/>
    <property type="molecule type" value="Genomic_DNA"/>
</dbReference>
<dbReference type="OrthoDB" id="6161313at2759"/>
<dbReference type="GeneID" id="20248267"/>
<feature type="region of interest" description="Disordered" evidence="1">
    <location>
        <begin position="213"/>
        <end position="233"/>
    </location>
</feature>
<evidence type="ECO:0000256" key="1">
    <source>
        <dbReference type="SAM" id="MobiDB-lite"/>
    </source>
</evidence>
<name>V4AFF2_LOTGI</name>
<dbReference type="RefSeq" id="XP_009046234.1">
    <property type="nucleotide sequence ID" value="XM_009047986.1"/>
</dbReference>
<gene>
    <name evidence="2" type="ORF">LOTGIDRAFT_230324</name>
</gene>
<dbReference type="KEGG" id="lgi:LOTGIDRAFT_230324"/>
<keyword evidence="3" id="KW-1185">Reference proteome</keyword>
<dbReference type="Proteomes" id="UP000030746">
    <property type="component" value="Unassembled WGS sequence"/>
</dbReference>
<evidence type="ECO:0000313" key="2">
    <source>
        <dbReference type="EMBL" id="ESP02764.1"/>
    </source>
</evidence>
<dbReference type="STRING" id="225164.V4AFF2"/>